<organism evidence="3 4">
    <name type="scientific">Saccharicrinis fermentans DSM 9555 = JCM 21142</name>
    <dbReference type="NCBI Taxonomy" id="869213"/>
    <lineage>
        <taxon>Bacteria</taxon>
        <taxon>Pseudomonadati</taxon>
        <taxon>Bacteroidota</taxon>
        <taxon>Bacteroidia</taxon>
        <taxon>Marinilabiliales</taxon>
        <taxon>Marinilabiliaceae</taxon>
        <taxon>Saccharicrinis</taxon>
    </lineage>
</organism>
<dbReference type="InterPro" id="IPR036737">
    <property type="entry name" value="OmpA-like_sf"/>
</dbReference>
<comment type="caution">
    <text evidence="3">The sequence shown here is derived from an EMBL/GenBank/DDBJ whole genome shotgun (WGS) entry which is preliminary data.</text>
</comment>
<accession>W7YBE9</accession>
<evidence type="ECO:0000313" key="3">
    <source>
        <dbReference type="EMBL" id="GAF01746.1"/>
    </source>
</evidence>
<protein>
    <submittedName>
        <fullName evidence="3">Outer membrane protein-associatedprotein</fullName>
    </submittedName>
</protein>
<dbReference type="Gene3D" id="3.30.1330.60">
    <property type="entry name" value="OmpA-like domain"/>
    <property type="match status" value="1"/>
</dbReference>
<dbReference type="AlphaFoldDB" id="W7YBE9"/>
<dbReference type="Proteomes" id="UP000019402">
    <property type="component" value="Unassembled WGS sequence"/>
</dbReference>
<keyword evidence="4" id="KW-1185">Reference proteome</keyword>
<keyword evidence="1" id="KW-0472">Membrane</keyword>
<sequence length="90" mass="10339">MLRKHSDWKLEVNGYADSAEDNPMFLSQKRAETVKRYLMDHYGVDDALIKVIAKGNSEQLGTDEENKTGLIHVDRRVDIVLIKPKLDLNK</sequence>
<gene>
    <name evidence="3" type="ORF">JCM21142_362</name>
</gene>
<dbReference type="PROSITE" id="PS51123">
    <property type="entry name" value="OMPA_2"/>
    <property type="match status" value="1"/>
</dbReference>
<dbReference type="SUPFAM" id="SSF103088">
    <property type="entry name" value="OmpA-like"/>
    <property type="match status" value="1"/>
</dbReference>
<evidence type="ECO:0000259" key="2">
    <source>
        <dbReference type="PROSITE" id="PS51123"/>
    </source>
</evidence>
<evidence type="ECO:0000256" key="1">
    <source>
        <dbReference type="PROSITE-ProRule" id="PRU00473"/>
    </source>
</evidence>
<reference evidence="3 4" key="1">
    <citation type="journal article" date="2014" name="Genome Announc.">
        <title>Draft Genome Sequence of Cytophaga fermentans JCM 21142T, a Facultative Anaerobe Isolated from Marine Mud.</title>
        <authorList>
            <person name="Starns D."/>
            <person name="Oshima K."/>
            <person name="Suda W."/>
            <person name="Iino T."/>
            <person name="Yuki M."/>
            <person name="Inoue J."/>
            <person name="Kitamura K."/>
            <person name="Iida T."/>
            <person name="Darby A."/>
            <person name="Hattori M."/>
            <person name="Ohkuma M."/>
        </authorList>
    </citation>
    <scope>NUCLEOTIDE SEQUENCE [LARGE SCALE GENOMIC DNA]</scope>
    <source>
        <strain evidence="3 4">JCM 21142</strain>
    </source>
</reference>
<proteinExistence type="predicted"/>
<dbReference type="EMBL" id="BAMD01000003">
    <property type="protein sequence ID" value="GAF01746.1"/>
    <property type="molecule type" value="Genomic_DNA"/>
</dbReference>
<dbReference type="Pfam" id="PF00691">
    <property type="entry name" value="OmpA"/>
    <property type="match status" value="1"/>
</dbReference>
<name>W7YBE9_9BACT</name>
<dbReference type="GO" id="GO:0016020">
    <property type="term" value="C:membrane"/>
    <property type="evidence" value="ECO:0007669"/>
    <property type="project" value="UniProtKB-UniRule"/>
</dbReference>
<dbReference type="InterPro" id="IPR006665">
    <property type="entry name" value="OmpA-like"/>
</dbReference>
<feature type="domain" description="OmpA-like" evidence="2">
    <location>
        <begin position="1"/>
        <end position="85"/>
    </location>
</feature>
<evidence type="ECO:0000313" key="4">
    <source>
        <dbReference type="Proteomes" id="UP000019402"/>
    </source>
</evidence>